<keyword evidence="3" id="KW-0862">Zinc</keyword>
<dbReference type="AlphaFoldDB" id="A0AAN8K738"/>
<keyword evidence="2 4" id="KW-0863">Zinc-finger</keyword>
<dbReference type="PROSITE" id="PS50119">
    <property type="entry name" value="ZF_BBOX"/>
    <property type="match status" value="1"/>
</dbReference>
<dbReference type="PROSITE" id="PS50089">
    <property type="entry name" value="ZF_RING_2"/>
    <property type="match status" value="1"/>
</dbReference>
<dbReference type="InterPro" id="IPR000315">
    <property type="entry name" value="Znf_B-box"/>
</dbReference>
<dbReference type="InterPro" id="IPR001841">
    <property type="entry name" value="Znf_RING"/>
</dbReference>
<dbReference type="PROSITE" id="PS00028">
    <property type="entry name" value="ZINC_FINGER_C2H2_1"/>
    <property type="match status" value="1"/>
</dbReference>
<evidence type="ECO:0000313" key="7">
    <source>
        <dbReference type="EMBL" id="KAK6186978.1"/>
    </source>
</evidence>
<evidence type="ECO:0000256" key="1">
    <source>
        <dbReference type="ARBA" id="ARBA00022723"/>
    </source>
</evidence>
<evidence type="ECO:0000259" key="5">
    <source>
        <dbReference type="PROSITE" id="PS50089"/>
    </source>
</evidence>
<dbReference type="InterPro" id="IPR047153">
    <property type="entry name" value="TRIM45/56/19-like"/>
</dbReference>
<name>A0AAN8K738_PATCE</name>
<dbReference type="Gene3D" id="2.60.210.10">
    <property type="entry name" value="Apoptosis, Tumor Necrosis Factor Receptor Associated Protein 2, Chain A"/>
    <property type="match status" value="1"/>
</dbReference>
<dbReference type="PANTHER" id="PTHR25462">
    <property type="entry name" value="BONUS, ISOFORM C-RELATED"/>
    <property type="match status" value="1"/>
</dbReference>
<dbReference type="InterPro" id="IPR017907">
    <property type="entry name" value="Znf_RING_CS"/>
</dbReference>
<dbReference type="Proteomes" id="UP001347796">
    <property type="component" value="Unassembled WGS sequence"/>
</dbReference>
<keyword evidence="1" id="KW-0479">Metal-binding</keyword>
<dbReference type="GO" id="GO:0061630">
    <property type="term" value="F:ubiquitin protein ligase activity"/>
    <property type="evidence" value="ECO:0007669"/>
    <property type="project" value="TreeGrafter"/>
</dbReference>
<feature type="domain" description="RING-type" evidence="5">
    <location>
        <begin position="10"/>
        <end position="53"/>
    </location>
</feature>
<dbReference type="InterPro" id="IPR027370">
    <property type="entry name" value="Znf-RING_euk"/>
</dbReference>
<evidence type="ECO:0000256" key="2">
    <source>
        <dbReference type="ARBA" id="ARBA00022771"/>
    </source>
</evidence>
<protein>
    <submittedName>
        <fullName evidence="7">Uncharacterized protein</fullName>
    </submittedName>
</protein>
<evidence type="ECO:0000259" key="6">
    <source>
        <dbReference type="PROSITE" id="PS50119"/>
    </source>
</evidence>
<dbReference type="SUPFAM" id="SSF57850">
    <property type="entry name" value="RING/U-box"/>
    <property type="match status" value="1"/>
</dbReference>
<dbReference type="InterPro" id="IPR013083">
    <property type="entry name" value="Znf_RING/FYVE/PHD"/>
</dbReference>
<gene>
    <name evidence="7" type="ORF">SNE40_006232</name>
</gene>
<dbReference type="SMART" id="SM00184">
    <property type="entry name" value="RING"/>
    <property type="match status" value="1"/>
</dbReference>
<reference evidence="7 8" key="1">
    <citation type="submission" date="2024-01" db="EMBL/GenBank/DDBJ databases">
        <title>The genome of the rayed Mediterranean limpet Patella caerulea (Linnaeus, 1758).</title>
        <authorList>
            <person name="Anh-Thu Weber A."/>
            <person name="Halstead-Nussloch G."/>
        </authorList>
    </citation>
    <scope>NUCLEOTIDE SEQUENCE [LARGE SCALE GENOMIC DNA]</scope>
    <source>
        <strain evidence="7">AATW-2023a</strain>
        <tissue evidence="7">Whole specimen</tissue>
    </source>
</reference>
<evidence type="ECO:0000256" key="3">
    <source>
        <dbReference type="ARBA" id="ARBA00022833"/>
    </source>
</evidence>
<dbReference type="PANTHER" id="PTHR25462:SF296">
    <property type="entry name" value="MEIOTIC P26, ISOFORM F"/>
    <property type="match status" value="1"/>
</dbReference>
<dbReference type="InterPro" id="IPR013087">
    <property type="entry name" value="Znf_C2H2_type"/>
</dbReference>
<dbReference type="CDD" id="cd19757">
    <property type="entry name" value="Bbox1"/>
    <property type="match status" value="1"/>
</dbReference>
<sequence length="557" mass="62626">MAEKNNRFVCSICLDDFRKPKIIDCHHTYCEHCLEDYVQKFAKNNRFLCPLCREEINIPVGGVKKFTSNIYIEEKSVGSNKIQQCDVCIKVPSEFKCAECEQYLCNSCKTNHVLNAHKHNENVNVRRKSFCKKHTSEILDFYCRECSEIICIKCLMSRHKDHTTPDLDDFGEEVSVKLEENKQALVKIVNKFKGAVTAIDSQTSRQRQQFDLSCDEVDERIAEICRTSRETGEQLKADMKKLIEEDEGETKKIKEDYENLISTLGASLSHADESLKDPTVGELLTISDSLTSQRKANEDKKAIIPNSRPFKFNKGLLDIDQVSHQVGFVTQGAQNSDGIFNVLTSSNSDVVSGTPIHDSSNSAVVSCMPILDSSNSVDGVSGTPIIDSSNSVGVSGTPIHNSPNSDGVFQVRFNKMDIERNEVCSIPDFKIQGLKWSFRACTSLAQSLCLQLGLSTDNVFEEYCKAIEFWFSITLFNIKDDALSLVRKAKVACYTNQQKFYEWSNIISLADLFDPSRGFIDDHGNFHIKIIIHGNMGELIADSIREIGKALMEAFSK</sequence>
<dbReference type="SUPFAM" id="SSF57845">
    <property type="entry name" value="B-box zinc-binding domain"/>
    <property type="match status" value="1"/>
</dbReference>
<evidence type="ECO:0000256" key="4">
    <source>
        <dbReference type="PROSITE-ProRule" id="PRU00024"/>
    </source>
</evidence>
<dbReference type="EMBL" id="JAZGQO010000005">
    <property type="protein sequence ID" value="KAK6186978.1"/>
    <property type="molecule type" value="Genomic_DNA"/>
</dbReference>
<dbReference type="Pfam" id="PF00643">
    <property type="entry name" value="zf-B_box"/>
    <property type="match status" value="1"/>
</dbReference>
<dbReference type="InterPro" id="IPR008974">
    <property type="entry name" value="TRAF-like"/>
</dbReference>
<dbReference type="Gene3D" id="3.30.40.10">
    <property type="entry name" value="Zinc/RING finger domain, C3HC4 (zinc finger)"/>
    <property type="match status" value="1"/>
</dbReference>
<accession>A0AAN8K738</accession>
<keyword evidence="8" id="KW-1185">Reference proteome</keyword>
<dbReference type="SMART" id="SM00336">
    <property type="entry name" value="BBOX"/>
    <property type="match status" value="1"/>
</dbReference>
<dbReference type="Pfam" id="PF13445">
    <property type="entry name" value="zf-RING_UBOX"/>
    <property type="match status" value="1"/>
</dbReference>
<dbReference type="Gene3D" id="3.30.160.60">
    <property type="entry name" value="Classic Zinc Finger"/>
    <property type="match status" value="1"/>
</dbReference>
<proteinExistence type="predicted"/>
<organism evidence="7 8">
    <name type="scientific">Patella caerulea</name>
    <name type="common">Rayed Mediterranean limpet</name>
    <dbReference type="NCBI Taxonomy" id="87958"/>
    <lineage>
        <taxon>Eukaryota</taxon>
        <taxon>Metazoa</taxon>
        <taxon>Spiralia</taxon>
        <taxon>Lophotrochozoa</taxon>
        <taxon>Mollusca</taxon>
        <taxon>Gastropoda</taxon>
        <taxon>Patellogastropoda</taxon>
        <taxon>Patelloidea</taxon>
        <taxon>Patellidae</taxon>
        <taxon>Patella</taxon>
    </lineage>
</organism>
<comment type="caution">
    <text evidence="7">The sequence shown here is derived from an EMBL/GenBank/DDBJ whole genome shotgun (WGS) entry which is preliminary data.</text>
</comment>
<feature type="domain" description="B box-type" evidence="6">
    <location>
        <begin position="126"/>
        <end position="167"/>
    </location>
</feature>
<evidence type="ECO:0000313" key="8">
    <source>
        <dbReference type="Proteomes" id="UP001347796"/>
    </source>
</evidence>
<dbReference type="SUPFAM" id="SSF49599">
    <property type="entry name" value="TRAF domain-like"/>
    <property type="match status" value="1"/>
</dbReference>
<dbReference type="PROSITE" id="PS00518">
    <property type="entry name" value="ZF_RING_1"/>
    <property type="match status" value="1"/>
</dbReference>
<dbReference type="GO" id="GO:0008270">
    <property type="term" value="F:zinc ion binding"/>
    <property type="evidence" value="ECO:0007669"/>
    <property type="project" value="UniProtKB-KW"/>
</dbReference>